<dbReference type="Pfam" id="PF08777">
    <property type="entry name" value="RRM_3"/>
    <property type="match status" value="1"/>
</dbReference>
<keyword evidence="9" id="KW-1185">Reference proteome</keyword>
<dbReference type="OrthoDB" id="439993at2759"/>
<organism evidence="8 9">
    <name type="scientific">Brassicogethes aeneus</name>
    <name type="common">Rape pollen beetle</name>
    <name type="synonym">Meligethes aeneus</name>
    <dbReference type="NCBI Taxonomy" id="1431903"/>
    <lineage>
        <taxon>Eukaryota</taxon>
        <taxon>Metazoa</taxon>
        <taxon>Ecdysozoa</taxon>
        <taxon>Arthropoda</taxon>
        <taxon>Hexapoda</taxon>
        <taxon>Insecta</taxon>
        <taxon>Pterygota</taxon>
        <taxon>Neoptera</taxon>
        <taxon>Endopterygota</taxon>
        <taxon>Coleoptera</taxon>
        <taxon>Polyphaga</taxon>
        <taxon>Cucujiformia</taxon>
        <taxon>Nitidulidae</taxon>
        <taxon>Meligethinae</taxon>
        <taxon>Brassicogethes</taxon>
    </lineage>
</organism>
<keyword evidence="3" id="KW-0539">Nucleus</keyword>
<dbReference type="GO" id="GO:1990904">
    <property type="term" value="C:ribonucleoprotein complex"/>
    <property type="evidence" value="ECO:0007669"/>
    <property type="project" value="UniProtKB-UniRule"/>
</dbReference>
<sequence>MASDLEQKIIKQVEYYFGDINFPRDKFLQEKIKEDEGWIPIKVLLTFKRLASISDDPEVIAAAVEKSENKLVLVSEDKSKVKRNPEQPIPEQNEERQKELQKRSAYAKGFPLDEQLNDIILFMEPYGEIDCVIRRTLKDHKFKGSCFIVFKNFDDCKKFVELESVKYKETELIRKFQNKYHEDKKKEIEERKKAQKEKKEANEKQQEKQIELPKAAVIHFTGIPEGTSVTREELKEMAKEYLEAQFIDFNKGDLEGHIRFPAEGDAKEFLKKVEDVEVKIGEVILKFRLIEGDEEVEYLKKTVENINKMRQNKKFGKGNFRKRRGGFNHGGQNKRSRN</sequence>
<dbReference type="SUPFAM" id="SSF46785">
    <property type="entry name" value="Winged helix' DNA-binding domain"/>
    <property type="match status" value="1"/>
</dbReference>
<dbReference type="Proteomes" id="UP001154078">
    <property type="component" value="Chromosome 5"/>
</dbReference>
<dbReference type="SMART" id="SM00715">
    <property type="entry name" value="LA"/>
    <property type="match status" value="1"/>
</dbReference>
<dbReference type="SUPFAM" id="SSF54928">
    <property type="entry name" value="RNA-binding domain, RBD"/>
    <property type="match status" value="2"/>
</dbReference>
<evidence type="ECO:0000256" key="2">
    <source>
        <dbReference type="ARBA" id="ARBA00022884"/>
    </source>
</evidence>
<dbReference type="PRINTS" id="PR00302">
    <property type="entry name" value="LUPUSLA"/>
</dbReference>
<dbReference type="InterPro" id="IPR045180">
    <property type="entry name" value="La_dom_prot"/>
</dbReference>
<evidence type="ECO:0000256" key="5">
    <source>
        <dbReference type="SAM" id="MobiDB-lite"/>
    </source>
</evidence>
<dbReference type="GO" id="GO:0010494">
    <property type="term" value="C:cytoplasmic stress granule"/>
    <property type="evidence" value="ECO:0007669"/>
    <property type="project" value="TreeGrafter"/>
</dbReference>
<dbReference type="InterPro" id="IPR002344">
    <property type="entry name" value="Lupus_La"/>
</dbReference>
<dbReference type="Gene3D" id="1.10.10.10">
    <property type="entry name" value="Winged helix-like DNA-binding domain superfamily/Winged helix DNA-binding domain"/>
    <property type="match status" value="1"/>
</dbReference>
<dbReference type="GO" id="GO:0005634">
    <property type="term" value="C:nucleus"/>
    <property type="evidence" value="ECO:0007669"/>
    <property type="project" value="UniProtKB-SubCell"/>
</dbReference>
<feature type="region of interest" description="Disordered" evidence="5">
    <location>
        <begin position="188"/>
        <end position="208"/>
    </location>
</feature>
<protein>
    <submittedName>
        <fullName evidence="8">Uncharacterized protein</fullName>
    </submittedName>
</protein>
<feature type="region of interest" description="Disordered" evidence="5">
    <location>
        <begin position="313"/>
        <end position="338"/>
    </location>
</feature>
<dbReference type="InterPro" id="IPR036390">
    <property type="entry name" value="WH_DNA-bd_sf"/>
</dbReference>
<feature type="domain" description="XRRM" evidence="7">
    <location>
        <begin position="211"/>
        <end position="335"/>
    </location>
</feature>
<dbReference type="GO" id="GO:0003729">
    <property type="term" value="F:mRNA binding"/>
    <property type="evidence" value="ECO:0007669"/>
    <property type="project" value="TreeGrafter"/>
</dbReference>
<dbReference type="InterPro" id="IPR006630">
    <property type="entry name" value="La_HTH"/>
</dbReference>
<evidence type="ECO:0000256" key="1">
    <source>
        <dbReference type="ARBA" id="ARBA00004123"/>
    </source>
</evidence>
<dbReference type="PANTHER" id="PTHR22792">
    <property type="entry name" value="LUPUS LA PROTEIN-RELATED"/>
    <property type="match status" value="1"/>
</dbReference>
<dbReference type="GO" id="GO:0008033">
    <property type="term" value="P:tRNA processing"/>
    <property type="evidence" value="ECO:0007669"/>
    <property type="project" value="TreeGrafter"/>
</dbReference>
<evidence type="ECO:0000313" key="9">
    <source>
        <dbReference type="Proteomes" id="UP001154078"/>
    </source>
</evidence>
<gene>
    <name evidence="8" type="ORF">MELIAE_LOCUS8472</name>
</gene>
<dbReference type="PROSITE" id="PS50961">
    <property type="entry name" value="HTH_LA"/>
    <property type="match status" value="1"/>
</dbReference>
<feature type="domain" description="HTH La-type RNA-binding" evidence="6">
    <location>
        <begin position="1"/>
        <end position="91"/>
    </location>
</feature>
<dbReference type="SMART" id="SM00360">
    <property type="entry name" value="RRM"/>
    <property type="match status" value="2"/>
</dbReference>
<dbReference type="CDD" id="cd08028">
    <property type="entry name" value="LARP_3"/>
    <property type="match status" value="1"/>
</dbReference>
<dbReference type="InterPro" id="IPR000504">
    <property type="entry name" value="RRM_dom"/>
</dbReference>
<evidence type="ECO:0000259" key="6">
    <source>
        <dbReference type="PROSITE" id="PS50961"/>
    </source>
</evidence>
<dbReference type="GO" id="GO:0045727">
    <property type="term" value="P:positive regulation of translation"/>
    <property type="evidence" value="ECO:0007669"/>
    <property type="project" value="TreeGrafter"/>
</dbReference>
<dbReference type="GO" id="GO:0005829">
    <property type="term" value="C:cytosol"/>
    <property type="evidence" value="ECO:0007669"/>
    <property type="project" value="TreeGrafter"/>
</dbReference>
<dbReference type="Pfam" id="PF00076">
    <property type="entry name" value="RRM_1"/>
    <property type="match status" value="1"/>
</dbReference>
<reference evidence="8" key="1">
    <citation type="submission" date="2021-12" db="EMBL/GenBank/DDBJ databases">
        <authorList>
            <person name="King R."/>
        </authorList>
    </citation>
    <scope>NUCLEOTIDE SEQUENCE</scope>
</reference>
<dbReference type="Gene3D" id="3.30.70.330">
    <property type="match status" value="2"/>
</dbReference>
<dbReference type="InterPro" id="IPR012677">
    <property type="entry name" value="Nucleotide-bd_a/b_plait_sf"/>
</dbReference>
<evidence type="ECO:0000256" key="4">
    <source>
        <dbReference type="PROSITE-ProRule" id="PRU00332"/>
    </source>
</evidence>
<accession>A0A9P0FIH8</accession>
<dbReference type="Pfam" id="PF05383">
    <property type="entry name" value="La"/>
    <property type="match status" value="1"/>
</dbReference>
<name>A0A9P0FIH8_BRAAE</name>
<keyword evidence="2 4" id="KW-0694">RNA-binding</keyword>
<dbReference type="InterPro" id="IPR035979">
    <property type="entry name" value="RBD_domain_sf"/>
</dbReference>
<dbReference type="PANTHER" id="PTHR22792:SF166">
    <property type="entry name" value="LUPUS LA PROTEIN HOMOLOG"/>
    <property type="match status" value="1"/>
</dbReference>
<dbReference type="EMBL" id="OV121136">
    <property type="protein sequence ID" value="CAH0557864.1"/>
    <property type="molecule type" value="Genomic_DNA"/>
</dbReference>
<dbReference type="InterPro" id="IPR036388">
    <property type="entry name" value="WH-like_DNA-bd_sf"/>
</dbReference>
<dbReference type="CDD" id="cd12291">
    <property type="entry name" value="RRM1_La"/>
    <property type="match status" value="1"/>
</dbReference>
<dbReference type="PROSITE" id="PS51939">
    <property type="entry name" value="XRRM"/>
    <property type="match status" value="1"/>
</dbReference>
<evidence type="ECO:0000259" key="7">
    <source>
        <dbReference type="PROSITE" id="PS51939"/>
    </source>
</evidence>
<dbReference type="AlphaFoldDB" id="A0A9P0FIH8"/>
<dbReference type="InterPro" id="IPR014886">
    <property type="entry name" value="La_xRRM"/>
</dbReference>
<evidence type="ECO:0000313" key="8">
    <source>
        <dbReference type="EMBL" id="CAH0557864.1"/>
    </source>
</evidence>
<comment type="subcellular location">
    <subcellularLocation>
        <location evidence="1">Nucleus</location>
    </subcellularLocation>
</comment>
<evidence type="ECO:0000256" key="3">
    <source>
        <dbReference type="ARBA" id="ARBA00023242"/>
    </source>
</evidence>
<proteinExistence type="predicted"/>